<dbReference type="RefSeq" id="WP_092856706.1">
    <property type="nucleotide sequence ID" value="NZ_FOYU01000001.1"/>
</dbReference>
<dbReference type="Gene3D" id="3.30.700.10">
    <property type="entry name" value="Glycoprotein, Type 4 Pilin"/>
    <property type="match status" value="1"/>
</dbReference>
<dbReference type="Proteomes" id="UP000199424">
    <property type="component" value="Unassembled WGS sequence"/>
</dbReference>
<dbReference type="EMBL" id="FOYU01000001">
    <property type="protein sequence ID" value="SFR47025.1"/>
    <property type="molecule type" value="Genomic_DNA"/>
</dbReference>
<evidence type="ECO:0000256" key="1">
    <source>
        <dbReference type="SAM" id="Phobius"/>
    </source>
</evidence>
<dbReference type="Pfam" id="PF07963">
    <property type="entry name" value="N_methyl"/>
    <property type="match status" value="1"/>
</dbReference>
<proteinExistence type="predicted"/>
<evidence type="ECO:0000313" key="2">
    <source>
        <dbReference type="EMBL" id="SFR47025.1"/>
    </source>
</evidence>
<keyword evidence="1" id="KW-0812">Transmembrane</keyword>
<dbReference type="PROSITE" id="PS00409">
    <property type="entry name" value="PROKAR_NTER_METHYL"/>
    <property type="match status" value="1"/>
</dbReference>
<keyword evidence="1" id="KW-1133">Transmembrane helix</keyword>
<dbReference type="SUPFAM" id="SSF54523">
    <property type="entry name" value="Pili subunits"/>
    <property type="match status" value="1"/>
</dbReference>
<protein>
    <submittedName>
        <fullName evidence="2">MSHA pilin protein MshA</fullName>
    </submittedName>
</protein>
<dbReference type="AlphaFoldDB" id="A0A1I6GXR2"/>
<dbReference type="InterPro" id="IPR045584">
    <property type="entry name" value="Pilin-like"/>
</dbReference>
<accession>A0A1I6GXR2</accession>
<keyword evidence="3" id="KW-1185">Reference proteome</keyword>
<dbReference type="InterPro" id="IPR012902">
    <property type="entry name" value="N_methyl_site"/>
</dbReference>
<evidence type="ECO:0000313" key="3">
    <source>
        <dbReference type="Proteomes" id="UP000199424"/>
    </source>
</evidence>
<keyword evidence="1" id="KW-0472">Membrane</keyword>
<sequence length="176" mass="17918">MKAQKGFTLIELIIVIVVLGILAVTAAPQFFNFSTDARESTLNGLKGSMNGAADLVFGKAAIQGVEGDANDGATTPAYVTVDTIEVVYGYPAATAAGITSALNITADDWDIAYTASTAIGTAAATVRFAPAGTTPTTGTAALDPTDHTTITECYVEYVDVTAAGARPTITVETTGC</sequence>
<name>A0A1I6GXR2_9GAMM</name>
<reference evidence="3" key="1">
    <citation type="submission" date="2016-10" db="EMBL/GenBank/DDBJ databases">
        <authorList>
            <person name="Varghese N."/>
            <person name="Submissions S."/>
        </authorList>
    </citation>
    <scope>NUCLEOTIDE SEQUENCE [LARGE SCALE GENOMIC DNA]</scope>
    <source>
        <strain evidence="3">CGMCC 1.7285</strain>
    </source>
</reference>
<feature type="transmembrane region" description="Helical" evidence="1">
    <location>
        <begin position="12"/>
        <end position="31"/>
    </location>
</feature>
<gene>
    <name evidence="2" type="ORF">SAMN04488070_1363</name>
</gene>
<dbReference type="NCBIfam" id="TIGR02532">
    <property type="entry name" value="IV_pilin_GFxxxE"/>
    <property type="match status" value="1"/>
</dbReference>
<organism evidence="2 3">
    <name type="scientific">Pseudidiomarina maritima</name>
    <dbReference type="NCBI Taxonomy" id="519453"/>
    <lineage>
        <taxon>Bacteria</taxon>
        <taxon>Pseudomonadati</taxon>
        <taxon>Pseudomonadota</taxon>
        <taxon>Gammaproteobacteria</taxon>
        <taxon>Alteromonadales</taxon>
        <taxon>Idiomarinaceae</taxon>
        <taxon>Pseudidiomarina</taxon>
    </lineage>
</organism>